<dbReference type="EMBL" id="JABBXH010000004">
    <property type="protein sequence ID" value="NMP32792.1"/>
    <property type="molecule type" value="Genomic_DNA"/>
</dbReference>
<organism evidence="2 3">
    <name type="scientific">Thalassotalea algicola</name>
    <dbReference type="NCBI Taxonomy" id="2716224"/>
    <lineage>
        <taxon>Bacteria</taxon>
        <taxon>Pseudomonadati</taxon>
        <taxon>Pseudomonadota</taxon>
        <taxon>Gammaproteobacteria</taxon>
        <taxon>Alteromonadales</taxon>
        <taxon>Colwelliaceae</taxon>
        <taxon>Thalassotalea</taxon>
    </lineage>
</organism>
<evidence type="ECO:0008006" key="4">
    <source>
        <dbReference type="Google" id="ProtNLM"/>
    </source>
</evidence>
<dbReference type="AlphaFoldDB" id="A0A7Y0Q8D3"/>
<dbReference type="SUPFAM" id="SSF82171">
    <property type="entry name" value="DPP6 N-terminal domain-like"/>
    <property type="match status" value="1"/>
</dbReference>
<proteinExistence type="predicted"/>
<evidence type="ECO:0000313" key="3">
    <source>
        <dbReference type="Proteomes" id="UP000568664"/>
    </source>
</evidence>
<keyword evidence="3" id="KW-1185">Reference proteome</keyword>
<comment type="caution">
    <text evidence="2">The sequence shown here is derived from an EMBL/GenBank/DDBJ whole genome shotgun (WGS) entry which is preliminary data.</text>
</comment>
<dbReference type="Pfam" id="PF07676">
    <property type="entry name" value="PD40"/>
    <property type="match status" value="2"/>
</dbReference>
<evidence type="ECO:0000256" key="1">
    <source>
        <dbReference type="SAM" id="SignalP"/>
    </source>
</evidence>
<dbReference type="InterPro" id="IPR011659">
    <property type="entry name" value="WD40"/>
</dbReference>
<sequence length="289" mass="32764">MRLTYQSIALLFAGLTMSGNSYSYEQFPNLEGPYMGQSLPGLVAEPFAPNIISKEGWDGEGVFAPGMKEFYFTRKDKEYPRRTVIGFRQENNKWKVFSKFPRIGEIGFSNDGSRMYMAEGYRDRKGKGWSERKSLGAMFDRKDWGIMRLSASARGTFVFDDYKSGDVIRISTLSNGKRESPIKMDSEVNVGEWTAHPFIAPDESYLIWDSEREGGFGGTDLYIRFRQNDGSWGAAINMGDSINSPNADYFASVSPDGKYILFNRQIDDKGNTDIYWVDAKIIDALRPKS</sequence>
<name>A0A7Y0Q8D3_9GAMM</name>
<accession>A0A7Y0Q8D3</accession>
<dbReference type="Proteomes" id="UP000568664">
    <property type="component" value="Unassembled WGS sequence"/>
</dbReference>
<gene>
    <name evidence="2" type="ORF">HII17_14645</name>
</gene>
<dbReference type="InterPro" id="IPR011042">
    <property type="entry name" value="6-blade_b-propeller_TolB-like"/>
</dbReference>
<keyword evidence="1" id="KW-0732">Signal</keyword>
<feature type="chain" id="PRO_5030669391" description="WD40-like Beta Propeller Repeat" evidence="1">
    <location>
        <begin position="24"/>
        <end position="289"/>
    </location>
</feature>
<evidence type="ECO:0000313" key="2">
    <source>
        <dbReference type="EMBL" id="NMP32792.1"/>
    </source>
</evidence>
<dbReference type="Gene3D" id="2.120.10.30">
    <property type="entry name" value="TolB, C-terminal domain"/>
    <property type="match status" value="1"/>
</dbReference>
<protein>
    <recommendedName>
        <fullName evidence="4">WD40-like Beta Propeller Repeat</fullName>
    </recommendedName>
</protein>
<feature type="signal peptide" evidence="1">
    <location>
        <begin position="1"/>
        <end position="23"/>
    </location>
</feature>
<dbReference type="RefSeq" id="WP_169076140.1">
    <property type="nucleotide sequence ID" value="NZ_JABBXH010000004.1"/>
</dbReference>
<reference evidence="2 3" key="1">
    <citation type="submission" date="2020-04" db="EMBL/GenBank/DDBJ databases">
        <title>Thalassotalea sp. M1531, isolated from the surface of marine red alga.</title>
        <authorList>
            <person name="Pang L."/>
            <person name="Lu D.-C."/>
        </authorList>
    </citation>
    <scope>NUCLEOTIDE SEQUENCE [LARGE SCALE GENOMIC DNA]</scope>
    <source>
        <strain evidence="2 3">M1531</strain>
    </source>
</reference>